<sequence>MKKLFLLAVASVGLLSLQAQRFKGNTVTERTKIGIHGGMSVAYLSYGSGYDGYGNYYSNNSDALVGGTYGIDIEMPLKNGWYLQPEVNYTNMGGKDWNTQTDNNNNSYSFKYRDALNYLQVPILIKYKPMLQGFGIYFGPQYGYLLSAKEHYYDGSPSQNVKASSIKNEFALVLGFEYYFPSANDGPSFGLGLRGVAGLTNNVNKDYLYNNFSNVGNIPSTRNNGIYLTAGVRF</sequence>
<proteinExistence type="predicted"/>
<accession>A0A5P2FVK7</accession>
<evidence type="ECO:0000313" key="4">
    <source>
        <dbReference type="Proteomes" id="UP000292424"/>
    </source>
</evidence>
<gene>
    <name evidence="3" type="ORF">E0W69_002250</name>
</gene>
<name>A0A5P2FVK7_9BACT</name>
<evidence type="ECO:0000313" key="3">
    <source>
        <dbReference type="EMBL" id="QES87534.1"/>
    </source>
</evidence>
<dbReference type="InterPro" id="IPR025665">
    <property type="entry name" value="Beta-barrel_OMP_2"/>
</dbReference>
<dbReference type="EMBL" id="CP044016">
    <property type="protein sequence ID" value="QES87534.1"/>
    <property type="molecule type" value="Genomic_DNA"/>
</dbReference>
<keyword evidence="4" id="KW-1185">Reference proteome</keyword>
<dbReference type="AlphaFoldDB" id="A0A5P2FVK7"/>
<organism evidence="3 4">
    <name type="scientific">Rhizosphaericola mali</name>
    <dbReference type="NCBI Taxonomy" id="2545455"/>
    <lineage>
        <taxon>Bacteria</taxon>
        <taxon>Pseudomonadati</taxon>
        <taxon>Bacteroidota</taxon>
        <taxon>Chitinophagia</taxon>
        <taxon>Chitinophagales</taxon>
        <taxon>Chitinophagaceae</taxon>
        <taxon>Rhizosphaericola</taxon>
    </lineage>
</organism>
<evidence type="ECO:0000256" key="1">
    <source>
        <dbReference type="SAM" id="SignalP"/>
    </source>
</evidence>
<dbReference type="KEGG" id="arac:E0W69_002250"/>
<protein>
    <submittedName>
        <fullName evidence="3">PorT family protein</fullName>
    </submittedName>
</protein>
<feature type="signal peptide" evidence="1">
    <location>
        <begin position="1"/>
        <end position="21"/>
    </location>
</feature>
<feature type="domain" description="Outer membrane protein beta-barrel" evidence="2">
    <location>
        <begin position="18"/>
        <end position="202"/>
    </location>
</feature>
<dbReference type="Pfam" id="PF13568">
    <property type="entry name" value="OMP_b-brl_2"/>
    <property type="match status" value="1"/>
</dbReference>
<evidence type="ECO:0000259" key="2">
    <source>
        <dbReference type="Pfam" id="PF13568"/>
    </source>
</evidence>
<dbReference type="OrthoDB" id="947434at2"/>
<feature type="chain" id="PRO_5024403135" evidence="1">
    <location>
        <begin position="22"/>
        <end position="234"/>
    </location>
</feature>
<dbReference type="RefSeq" id="WP_131328411.1">
    <property type="nucleotide sequence ID" value="NZ_CP044016.1"/>
</dbReference>
<reference evidence="3 4" key="1">
    <citation type="submission" date="2019-09" db="EMBL/GenBank/DDBJ databases">
        <title>Complete genome sequence of Arachidicoccus sp. B3-10 isolated from apple orchard soil.</title>
        <authorList>
            <person name="Kim H.S."/>
            <person name="Han K.-I."/>
            <person name="Suh M.K."/>
            <person name="Lee K.C."/>
            <person name="Eom M.K."/>
            <person name="Kim J.-S."/>
            <person name="Kang S.W."/>
            <person name="Sin Y."/>
            <person name="Lee J.-S."/>
        </authorList>
    </citation>
    <scope>NUCLEOTIDE SEQUENCE [LARGE SCALE GENOMIC DNA]</scope>
    <source>
        <strain evidence="3 4">B3-10</strain>
    </source>
</reference>
<dbReference type="Proteomes" id="UP000292424">
    <property type="component" value="Chromosome"/>
</dbReference>
<keyword evidence="1" id="KW-0732">Signal</keyword>